<evidence type="ECO:0000256" key="2">
    <source>
        <dbReference type="ARBA" id="ARBA00022833"/>
    </source>
</evidence>
<dbReference type="PROSITE" id="PS00028">
    <property type="entry name" value="ZINC_FINGER_C2H2_1"/>
    <property type="match status" value="1"/>
</dbReference>
<gene>
    <name evidence="10" type="ORF">MIND_00477900</name>
</gene>
<dbReference type="Proteomes" id="UP000636479">
    <property type="component" value="Unassembled WGS sequence"/>
</dbReference>
<dbReference type="PANTHER" id="PTHR47660">
    <property type="entry name" value="TRANSCRIPTION FACTOR WITH C2H2 AND ZN(2)-CYS(6) DNA BINDING DOMAIN (EUROFUNG)-RELATED-RELATED"/>
    <property type="match status" value="1"/>
</dbReference>
<dbReference type="Pfam" id="PF00172">
    <property type="entry name" value="Zn_clus"/>
    <property type="match status" value="1"/>
</dbReference>
<reference evidence="10" key="1">
    <citation type="submission" date="2020-05" db="EMBL/GenBank/DDBJ databases">
        <title>Mycena genomes resolve the evolution of fungal bioluminescence.</title>
        <authorList>
            <person name="Tsai I.J."/>
        </authorList>
    </citation>
    <scope>NUCLEOTIDE SEQUENCE</scope>
    <source>
        <strain evidence="10">171206Taipei</strain>
    </source>
</reference>
<keyword evidence="1" id="KW-0479">Metal-binding</keyword>
<dbReference type="Pfam" id="PF00096">
    <property type="entry name" value="zf-C2H2"/>
    <property type="match status" value="2"/>
</dbReference>
<dbReference type="SMART" id="SM00355">
    <property type="entry name" value="ZnF_C2H2"/>
    <property type="match status" value="2"/>
</dbReference>
<feature type="domain" description="Zn(2)-C6 fungal-type" evidence="8">
    <location>
        <begin position="96"/>
        <end position="126"/>
    </location>
</feature>
<name>A0A8H6W6P8_9AGAR</name>
<dbReference type="SUPFAM" id="SSF57701">
    <property type="entry name" value="Zn2/Cys6 DNA-binding domain"/>
    <property type="match status" value="1"/>
</dbReference>
<evidence type="ECO:0000256" key="3">
    <source>
        <dbReference type="ARBA" id="ARBA00023015"/>
    </source>
</evidence>
<evidence type="ECO:0000313" key="11">
    <source>
        <dbReference type="Proteomes" id="UP000636479"/>
    </source>
</evidence>
<evidence type="ECO:0000259" key="8">
    <source>
        <dbReference type="PROSITE" id="PS50048"/>
    </source>
</evidence>
<dbReference type="PROSITE" id="PS50048">
    <property type="entry name" value="ZN2_CY6_FUNGAL_2"/>
    <property type="match status" value="1"/>
</dbReference>
<feature type="compositionally biased region" description="Low complexity" evidence="7">
    <location>
        <begin position="144"/>
        <end position="154"/>
    </location>
</feature>
<dbReference type="InterPro" id="IPR036864">
    <property type="entry name" value="Zn2-C6_fun-type_DNA-bd_sf"/>
</dbReference>
<keyword evidence="6" id="KW-0863">Zinc-finger</keyword>
<dbReference type="GO" id="GO:0006351">
    <property type="term" value="P:DNA-templated transcription"/>
    <property type="evidence" value="ECO:0007669"/>
    <property type="project" value="InterPro"/>
</dbReference>
<accession>A0A8H6W6P8</accession>
<dbReference type="Gene3D" id="4.10.240.10">
    <property type="entry name" value="Zn(2)-C6 fungal-type DNA-binding domain"/>
    <property type="match status" value="1"/>
</dbReference>
<dbReference type="SMART" id="SM00066">
    <property type="entry name" value="GAL4"/>
    <property type="match status" value="1"/>
</dbReference>
<proteinExistence type="predicted"/>
<evidence type="ECO:0000256" key="6">
    <source>
        <dbReference type="PROSITE-ProRule" id="PRU00042"/>
    </source>
</evidence>
<protein>
    <submittedName>
        <fullName evidence="10">Fungal-trans domain-containing protein</fullName>
    </submittedName>
</protein>
<feature type="domain" description="C2H2-type" evidence="9">
    <location>
        <begin position="63"/>
        <end position="91"/>
    </location>
</feature>
<dbReference type="Pfam" id="PF04082">
    <property type="entry name" value="Fungal_trans"/>
    <property type="match status" value="1"/>
</dbReference>
<sequence length="696" mass="78960">MNLPESGEVELNKDGSVSKMRAHKGNMPVSLPQDKLCPYCSARFTRTTHLTRHIKTHATQRDYQCPTCPASFTRSDLLARHRKICQDPNRPGRLRSCNLCIEQKVKCDRKIPSCSRCQARGKPCVFATGPRKKSRHVEVATMSNVSQNAASSSSTLPQSPHESVTPAEPPLDLESLNKELDAASAESNIAASLPLPVDSHLSPHYDNDAFQPLFADVFDPGTENAISPPKEAFPLPFPVLEEIPRHSTSLNQPWFQELIAYEQRPLLEEMARQKLVEDFFTQQLQSADPKHYLYLFFNAWTLQLPVVHSATFKLEDKPLFLTKCMKACGAVFVRTRKASNYIKEALGIAREGLTMAFAQTSIEPSTQVYLIIAVVLLQTLGLFNEKAEERIASQMYHSLIVAMIRRTQLISRTRDWRPDPLSESPWQDWAFYEMTKRALLLSYLHDCCQSIYFGLPPSYLPQEVSLRLPCDERLWQAQNAEEWRSVLVTLNTSNPSQIPHECLAGHPLNSAFSNMVQLRSDYLPVPNLSPFAHFILIHALLRDLFAACLERVEPKSFYEPGDKNAPHQTILTTQYAMHNWLQSWIASSAPIRTPFDELPLAENPLPFYWLAQIGILAHQEGLPPFDSAANATGEVRFKIMKRWLRRIRTFLVEGDNQTTVFWDELMKLRLQNWQAEFELDGGGDDDGLLGFFPSLA</sequence>
<dbReference type="GO" id="GO:0000981">
    <property type="term" value="F:DNA-binding transcription factor activity, RNA polymerase II-specific"/>
    <property type="evidence" value="ECO:0007669"/>
    <property type="project" value="InterPro"/>
</dbReference>
<evidence type="ECO:0000259" key="9">
    <source>
        <dbReference type="PROSITE" id="PS50157"/>
    </source>
</evidence>
<comment type="caution">
    <text evidence="10">The sequence shown here is derived from an EMBL/GenBank/DDBJ whole genome shotgun (WGS) entry which is preliminary data.</text>
</comment>
<evidence type="ECO:0000256" key="5">
    <source>
        <dbReference type="ARBA" id="ARBA00023242"/>
    </source>
</evidence>
<feature type="region of interest" description="Disordered" evidence="7">
    <location>
        <begin position="144"/>
        <end position="171"/>
    </location>
</feature>
<dbReference type="SUPFAM" id="SSF57667">
    <property type="entry name" value="beta-beta-alpha zinc fingers"/>
    <property type="match status" value="1"/>
</dbReference>
<keyword evidence="5" id="KW-0539">Nucleus</keyword>
<evidence type="ECO:0000256" key="1">
    <source>
        <dbReference type="ARBA" id="ARBA00022723"/>
    </source>
</evidence>
<keyword evidence="3" id="KW-0805">Transcription regulation</keyword>
<keyword evidence="11" id="KW-1185">Reference proteome</keyword>
<evidence type="ECO:0000256" key="7">
    <source>
        <dbReference type="SAM" id="MobiDB-lite"/>
    </source>
</evidence>
<dbReference type="EMBL" id="JACAZF010000004">
    <property type="protein sequence ID" value="KAF7306857.1"/>
    <property type="molecule type" value="Genomic_DNA"/>
</dbReference>
<dbReference type="GO" id="GO:0003677">
    <property type="term" value="F:DNA binding"/>
    <property type="evidence" value="ECO:0007669"/>
    <property type="project" value="InterPro"/>
</dbReference>
<feature type="domain" description="C2H2-type" evidence="9">
    <location>
        <begin position="35"/>
        <end position="62"/>
    </location>
</feature>
<dbReference type="GO" id="GO:0008270">
    <property type="term" value="F:zinc ion binding"/>
    <property type="evidence" value="ECO:0007669"/>
    <property type="project" value="UniProtKB-KW"/>
</dbReference>
<keyword evidence="2" id="KW-0862">Zinc</keyword>
<dbReference type="InterPro" id="IPR013087">
    <property type="entry name" value="Znf_C2H2_type"/>
</dbReference>
<dbReference type="InterPro" id="IPR007219">
    <property type="entry name" value="XnlR_reg_dom"/>
</dbReference>
<dbReference type="RefSeq" id="XP_037221876.1">
    <property type="nucleotide sequence ID" value="XM_037361584.1"/>
</dbReference>
<dbReference type="GeneID" id="59344100"/>
<dbReference type="CDD" id="cd12148">
    <property type="entry name" value="fungal_TF_MHR"/>
    <property type="match status" value="1"/>
</dbReference>
<organism evidence="10 11">
    <name type="scientific">Mycena indigotica</name>
    <dbReference type="NCBI Taxonomy" id="2126181"/>
    <lineage>
        <taxon>Eukaryota</taxon>
        <taxon>Fungi</taxon>
        <taxon>Dikarya</taxon>
        <taxon>Basidiomycota</taxon>
        <taxon>Agaricomycotina</taxon>
        <taxon>Agaricomycetes</taxon>
        <taxon>Agaricomycetidae</taxon>
        <taxon>Agaricales</taxon>
        <taxon>Marasmiineae</taxon>
        <taxon>Mycenaceae</taxon>
        <taxon>Mycena</taxon>
    </lineage>
</organism>
<dbReference type="InterPro" id="IPR036236">
    <property type="entry name" value="Znf_C2H2_sf"/>
</dbReference>
<evidence type="ECO:0000313" key="10">
    <source>
        <dbReference type="EMBL" id="KAF7306857.1"/>
    </source>
</evidence>
<dbReference type="PROSITE" id="PS50157">
    <property type="entry name" value="ZINC_FINGER_C2H2_2"/>
    <property type="match status" value="2"/>
</dbReference>
<evidence type="ECO:0000256" key="4">
    <source>
        <dbReference type="ARBA" id="ARBA00023163"/>
    </source>
</evidence>
<dbReference type="OrthoDB" id="1405595at2759"/>
<dbReference type="Gene3D" id="3.30.160.60">
    <property type="entry name" value="Classic Zinc Finger"/>
    <property type="match status" value="2"/>
</dbReference>
<keyword evidence="4" id="KW-0804">Transcription</keyword>
<dbReference type="InterPro" id="IPR001138">
    <property type="entry name" value="Zn2Cys6_DnaBD"/>
</dbReference>
<dbReference type="CDD" id="cd00067">
    <property type="entry name" value="GAL4"/>
    <property type="match status" value="1"/>
</dbReference>
<dbReference type="AlphaFoldDB" id="A0A8H6W6P8"/>